<proteinExistence type="predicted"/>
<keyword evidence="2" id="KW-1185">Reference proteome</keyword>
<sequence length="196" mass="21795">MRQIYRYEKKAQALILFHNSFLASLTDKSSIKKTKRIPEKSTKMQSKTLLLTLLFSLFHLLFSKGSTATTSMDPSLFRDPLTRDPTAPLHTHPRILTRGAQLECKTSEDSPAVRDIYVATIKLHKRKSTWCTQEGNHCTTFSAYKSANLAICAGKGWAIRCEDLAWIGKMVARYCDVDGRAGVGRVVPGRGGEGGC</sequence>
<dbReference type="Proteomes" id="UP000276215">
    <property type="component" value="Unassembled WGS sequence"/>
</dbReference>
<protein>
    <submittedName>
        <fullName evidence="1">Uncharacterized protein</fullName>
    </submittedName>
</protein>
<evidence type="ECO:0000313" key="2">
    <source>
        <dbReference type="Proteomes" id="UP000276215"/>
    </source>
</evidence>
<gene>
    <name evidence="1" type="ORF">L873DRAFT_1846243</name>
</gene>
<organism evidence="1 2">
    <name type="scientific">Choiromyces venosus 120613-1</name>
    <dbReference type="NCBI Taxonomy" id="1336337"/>
    <lineage>
        <taxon>Eukaryota</taxon>
        <taxon>Fungi</taxon>
        <taxon>Dikarya</taxon>
        <taxon>Ascomycota</taxon>
        <taxon>Pezizomycotina</taxon>
        <taxon>Pezizomycetes</taxon>
        <taxon>Pezizales</taxon>
        <taxon>Tuberaceae</taxon>
        <taxon>Choiromyces</taxon>
    </lineage>
</organism>
<dbReference type="EMBL" id="ML120431">
    <property type="protein sequence ID" value="RPA94947.1"/>
    <property type="molecule type" value="Genomic_DNA"/>
</dbReference>
<reference evidence="1 2" key="1">
    <citation type="journal article" date="2018" name="Nat. Ecol. Evol.">
        <title>Pezizomycetes genomes reveal the molecular basis of ectomycorrhizal truffle lifestyle.</title>
        <authorList>
            <person name="Murat C."/>
            <person name="Payen T."/>
            <person name="Noel B."/>
            <person name="Kuo A."/>
            <person name="Morin E."/>
            <person name="Chen J."/>
            <person name="Kohler A."/>
            <person name="Krizsan K."/>
            <person name="Balestrini R."/>
            <person name="Da Silva C."/>
            <person name="Montanini B."/>
            <person name="Hainaut M."/>
            <person name="Levati E."/>
            <person name="Barry K.W."/>
            <person name="Belfiori B."/>
            <person name="Cichocki N."/>
            <person name="Clum A."/>
            <person name="Dockter R.B."/>
            <person name="Fauchery L."/>
            <person name="Guy J."/>
            <person name="Iotti M."/>
            <person name="Le Tacon F."/>
            <person name="Lindquist E.A."/>
            <person name="Lipzen A."/>
            <person name="Malagnac F."/>
            <person name="Mello A."/>
            <person name="Molinier V."/>
            <person name="Miyauchi S."/>
            <person name="Poulain J."/>
            <person name="Riccioni C."/>
            <person name="Rubini A."/>
            <person name="Sitrit Y."/>
            <person name="Splivallo R."/>
            <person name="Traeger S."/>
            <person name="Wang M."/>
            <person name="Zifcakova L."/>
            <person name="Wipf D."/>
            <person name="Zambonelli A."/>
            <person name="Paolocci F."/>
            <person name="Nowrousian M."/>
            <person name="Ottonello S."/>
            <person name="Baldrian P."/>
            <person name="Spatafora J.W."/>
            <person name="Henrissat B."/>
            <person name="Nagy L.G."/>
            <person name="Aury J.M."/>
            <person name="Wincker P."/>
            <person name="Grigoriev I.V."/>
            <person name="Bonfante P."/>
            <person name="Martin F.M."/>
        </authorList>
    </citation>
    <scope>NUCLEOTIDE SEQUENCE [LARGE SCALE GENOMIC DNA]</scope>
    <source>
        <strain evidence="1 2">120613-1</strain>
    </source>
</reference>
<evidence type="ECO:0000313" key="1">
    <source>
        <dbReference type="EMBL" id="RPA94947.1"/>
    </source>
</evidence>
<accession>A0A3N4JCD7</accession>
<name>A0A3N4JCD7_9PEZI</name>
<feature type="non-terminal residue" evidence="1">
    <location>
        <position position="1"/>
    </location>
</feature>
<dbReference type="AlphaFoldDB" id="A0A3N4JCD7"/>
<dbReference type="OrthoDB" id="10429114at2759"/>